<dbReference type="EMBL" id="OW240915">
    <property type="protein sequence ID" value="CAH2282902.1"/>
    <property type="molecule type" value="Genomic_DNA"/>
</dbReference>
<accession>A0AAD1W1F2</accession>
<evidence type="ECO:0000313" key="2">
    <source>
        <dbReference type="Proteomes" id="UP001295444"/>
    </source>
</evidence>
<organism evidence="1 2">
    <name type="scientific">Pelobates cultripes</name>
    <name type="common">Western spadefoot toad</name>
    <dbReference type="NCBI Taxonomy" id="61616"/>
    <lineage>
        <taxon>Eukaryota</taxon>
        <taxon>Metazoa</taxon>
        <taxon>Chordata</taxon>
        <taxon>Craniata</taxon>
        <taxon>Vertebrata</taxon>
        <taxon>Euteleostomi</taxon>
        <taxon>Amphibia</taxon>
        <taxon>Batrachia</taxon>
        <taxon>Anura</taxon>
        <taxon>Pelobatoidea</taxon>
        <taxon>Pelobatidae</taxon>
        <taxon>Pelobates</taxon>
    </lineage>
</organism>
<sequence length="92" mass="10267">MPFLQPQKLQKWRRKGAYHTPSILGLEEILCVHPEQQIDTTHSPDLPNTLAQMPAIGCHSQKPQDTTRDRDYAAEARTVKACTRGSIAGDCP</sequence>
<keyword evidence="2" id="KW-1185">Reference proteome</keyword>
<dbReference type="AlphaFoldDB" id="A0AAD1W1F2"/>
<evidence type="ECO:0000313" key="1">
    <source>
        <dbReference type="EMBL" id="CAH2282902.1"/>
    </source>
</evidence>
<dbReference type="Proteomes" id="UP001295444">
    <property type="component" value="Chromosome 04"/>
</dbReference>
<gene>
    <name evidence="1" type="ORF">PECUL_23A037382</name>
</gene>
<proteinExistence type="predicted"/>
<protein>
    <submittedName>
        <fullName evidence="1">Uncharacterized protein</fullName>
    </submittedName>
</protein>
<feature type="non-terminal residue" evidence="1">
    <location>
        <position position="92"/>
    </location>
</feature>
<name>A0AAD1W1F2_PELCU</name>
<reference evidence="1" key="1">
    <citation type="submission" date="2022-03" db="EMBL/GenBank/DDBJ databases">
        <authorList>
            <person name="Alioto T."/>
            <person name="Alioto T."/>
            <person name="Gomez Garrido J."/>
        </authorList>
    </citation>
    <scope>NUCLEOTIDE SEQUENCE</scope>
</reference>